<organism evidence="1 2">
    <name type="scientific">Streptococcus oralis SK610</name>
    <dbReference type="NCBI Taxonomy" id="1095741"/>
    <lineage>
        <taxon>Bacteria</taxon>
        <taxon>Bacillati</taxon>
        <taxon>Bacillota</taxon>
        <taxon>Bacilli</taxon>
        <taxon>Lactobacillales</taxon>
        <taxon>Streptococcaceae</taxon>
        <taxon>Streptococcus</taxon>
    </lineage>
</organism>
<dbReference type="AlphaFoldDB" id="I0Q0N9"/>
<comment type="caution">
    <text evidence="1">The sequence shown here is derived from an EMBL/GenBank/DDBJ whole genome shotgun (WGS) entry which is preliminary data.</text>
</comment>
<dbReference type="Proteomes" id="UP000004548">
    <property type="component" value="Unassembled WGS sequence"/>
</dbReference>
<evidence type="ECO:0000313" key="1">
    <source>
        <dbReference type="EMBL" id="EIC74841.1"/>
    </source>
</evidence>
<gene>
    <name evidence="1" type="ORF">HMPREF1115_1559</name>
</gene>
<evidence type="ECO:0000313" key="2">
    <source>
        <dbReference type="Proteomes" id="UP000004548"/>
    </source>
</evidence>
<sequence length="37" mass="4264">MSNGCHKSSKGNLTNFHEKMKENVNKNLYSSSLKIFF</sequence>
<name>I0Q0N9_STROR</name>
<reference evidence="1 2" key="1">
    <citation type="submission" date="2012-03" db="EMBL/GenBank/DDBJ databases">
        <authorList>
            <person name="Durkin A.S."/>
            <person name="McCorrison J."/>
            <person name="Torralba M."/>
            <person name="Gillis M."/>
            <person name="Methe B."/>
            <person name="Sutton G."/>
            <person name="Nelson K.E."/>
        </authorList>
    </citation>
    <scope>NUCLEOTIDE SEQUENCE [LARGE SCALE GENOMIC DNA]</scope>
    <source>
        <strain evidence="1 2">SK610</strain>
    </source>
</reference>
<protein>
    <submittedName>
        <fullName evidence="1">Uncharacterized protein</fullName>
    </submittedName>
</protein>
<accession>I0Q0N9</accession>
<dbReference type="EMBL" id="AJKQ01000029">
    <property type="protein sequence ID" value="EIC74841.1"/>
    <property type="molecule type" value="Genomic_DNA"/>
</dbReference>
<proteinExistence type="predicted"/>